<reference evidence="11 12" key="1">
    <citation type="submission" date="2018-06" db="EMBL/GenBank/DDBJ databases">
        <authorList>
            <consortium name="Pathogen Informatics"/>
            <person name="Doyle S."/>
        </authorList>
    </citation>
    <scope>NUCLEOTIDE SEQUENCE [LARGE SCALE GENOMIC DNA]</scope>
    <source>
        <strain evidence="9 13">NCTC10082</strain>
        <strain evidence="7 11">NCTC11181</strain>
        <strain evidence="10 12">NCTC9706</strain>
    </source>
</reference>
<dbReference type="Proteomes" id="UP000775646">
    <property type="component" value="Unassembled WGS sequence"/>
</dbReference>
<dbReference type="InterPro" id="IPR019596">
    <property type="entry name" value="Phage_Mu_GpM_tail_tub"/>
</dbReference>
<dbReference type="Proteomes" id="UP000254219">
    <property type="component" value="Unassembled WGS sequence"/>
</dbReference>
<reference evidence="4 14" key="2">
    <citation type="submission" date="2019-12" db="EMBL/GenBank/DDBJ databases">
        <title>Enteriobacteria Tanzani isolates_10434.</title>
        <authorList>
            <person name="Subbiah M."/>
            <person name="Call D."/>
        </authorList>
    </citation>
    <scope>NUCLEOTIDE SEQUENCE [LARGE SCALE GENOMIC DNA]</scope>
    <source>
        <strain evidence="4 14">10434wD1</strain>
    </source>
</reference>
<evidence type="ECO:0000313" key="15">
    <source>
        <dbReference type="Proteomes" id="UP000530628"/>
    </source>
</evidence>
<dbReference type="EMBL" id="UFYN01000002">
    <property type="protein sequence ID" value="STD34328.1"/>
    <property type="molecule type" value="Genomic_DNA"/>
</dbReference>
<dbReference type="EMBL" id="AASWOY010000090">
    <property type="protein sequence ID" value="EFH6651640.1"/>
    <property type="molecule type" value="Genomic_DNA"/>
</dbReference>
<evidence type="ECO:0000313" key="13">
    <source>
        <dbReference type="Proteomes" id="UP000255164"/>
    </source>
</evidence>
<dbReference type="EMBL" id="AASWOY010000106">
    <property type="protein sequence ID" value="EFH6651880.1"/>
    <property type="molecule type" value="Genomic_DNA"/>
</dbReference>
<evidence type="ECO:0000313" key="6">
    <source>
        <dbReference type="EMBL" id="QPR05504.1"/>
    </source>
</evidence>
<dbReference type="EMBL" id="UFZA01000002">
    <property type="protein sequence ID" value="STE71483.1"/>
    <property type="molecule type" value="Genomic_DNA"/>
</dbReference>
<protein>
    <submittedName>
        <fullName evidence="3">Phage tail protein</fullName>
    </submittedName>
    <submittedName>
        <fullName evidence="5 7">Phage tail tube protein</fullName>
    </submittedName>
</protein>
<evidence type="ECO:0000313" key="16">
    <source>
        <dbReference type="Proteomes" id="UP000594864"/>
    </source>
</evidence>
<dbReference type="EMBL" id="CP065611">
    <property type="protein sequence ID" value="QPR05504.1"/>
    <property type="molecule type" value="Genomic_DNA"/>
</dbReference>
<evidence type="ECO:0000313" key="2">
    <source>
        <dbReference type="EMBL" id="EFH6651880.1"/>
    </source>
</evidence>
<dbReference type="Proteomes" id="UP000530628">
    <property type="component" value="Unassembled WGS sequence"/>
</dbReference>
<evidence type="ECO:0000313" key="5">
    <source>
        <dbReference type="EMBL" id="QPR04561.1"/>
    </source>
</evidence>
<organism evidence="3 17">
    <name type="scientific">Escherichia coli</name>
    <dbReference type="NCBI Taxonomy" id="562"/>
    <lineage>
        <taxon>Bacteria</taxon>
        <taxon>Pseudomonadati</taxon>
        <taxon>Pseudomonadota</taxon>
        <taxon>Gammaproteobacteria</taxon>
        <taxon>Enterobacterales</taxon>
        <taxon>Enterobacteriaceae</taxon>
        <taxon>Escherichia</taxon>
    </lineage>
</organism>
<dbReference type="EMBL" id="AASZRA010000043">
    <property type="protein sequence ID" value="EFI6954967.1"/>
    <property type="molecule type" value="Genomic_DNA"/>
</dbReference>
<evidence type="ECO:0000313" key="4">
    <source>
        <dbReference type="EMBL" id="MXI74475.1"/>
    </source>
</evidence>
<evidence type="ECO:0000313" key="10">
    <source>
        <dbReference type="EMBL" id="STN86244.1"/>
    </source>
</evidence>
<evidence type="ECO:0000313" key="14">
    <source>
        <dbReference type="Proteomes" id="UP000436141"/>
    </source>
</evidence>
<evidence type="ECO:0000313" key="17">
    <source>
        <dbReference type="Proteomes" id="UP000775646"/>
    </source>
</evidence>
<dbReference type="Pfam" id="PF10618">
    <property type="entry name" value="Tail_tube"/>
    <property type="match status" value="1"/>
</dbReference>
<evidence type="ECO:0000313" key="1">
    <source>
        <dbReference type="EMBL" id="EFH6651640.1"/>
    </source>
</evidence>
<proteinExistence type="predicted"/>
<accession>A0A0C2EMR6</accession>
<name>A0A0C2EMR6_ECOLX</name>
<dbReference type="Proteomes" id="UP000254460">
    <property type="component" value="Unassembled WGS sequence"/>
</dbReference>
<dbReference type="EMBL" id="UGGJ01000004">
    <property type="protein sequence ID" value="STN86244.1"/>
    <property type="molecule type" value="Genomic_DNA"/>
</dbReference>
<evidence type="ECO:0000313" key="9">
    <source>
        <dbReference type="EMBL" id="STE71483.1"/>
    </source>
</evidence>
<dbReference type="RefSeq" id="WP_001062748.1">
    <property type="nucleotide sequence ID" value="NZ_AP027709.1"/>
</dbReference>
<gene>
    <name evidence="3" type="ORF">BCB93_004694</name>
    <name evidence="1" type="ORF">GNW61_23400</name>
    <name evidence="2" type="ORF">GNW61_24650</name>
    <name evidence="4" type="ORF">GRW05_09335</name>
    <name evidence="6" type="ORF">I6H02_03285</name>
    <name evidence="5" type="ORF">I6H02_24000</name>
    <name evidence="9" type="ORF">NCTC10082_04364</name>
    <name evidence="7" type="ORF">NCTC11181_00009</name>
    <name evidence="8" type="ORF">NCTC11181_00272</name>
    <name evidence="10" type="ORF">NCTC9706_03367</name>
</gene>
<evidence type="ECO:0000313" key="8">
    <source>
        <dbReference type="EMBL" id="STD34328.1"/>
    </source>
</evidence>
<evidence type="ECO:0000313" key="3">
    <source>
        <dbReference type="EMBL" id="EFI6954967.1"/>
    </source>
</evidence>
<dbReference type="EMBL" id="WUIY01000032">
    <property type="protein sequence ID" value="MXI74475.1"/>
    <property type="molecule type" value="Genomic_DNA"/>
</dbReference>
<dbReference type="EMBL" id="UFYN01000001">
    <property type="protein sequence ID" value="STD33031.1"/>
    <property type="molecule type" value="Genomic_DNA"/>
</dbReference>
<dbReference type="Proteomes" id="UP000594864">
    <property type="component" value="Chromosome"/>
</dbReference>
<evidence type="ECO:0000313" key="11">
    <source>
        <dbReference type="Proteomes" id="UP000254219"/>
    </source>
</evidence>
<reference evidence="5 16" key="4">
    <citation type="submission" date="2020-12" db="EMBL/GenBank/DDBJ databases">
        <title>FDA dAtabase for Regulatory Grade micrObial Sequences (FDA-ARGOS): Supporting development and validation of Infectious Disease Dx tests.</title>
        <authorList>
            <person name="Sproer C."/>
            <person name="Gronow S."/>
            <person name="Severitt S."/>
            <person name="Schroder I."/>
            <person name="Tallon L."/>
            <person name="Sadzewicz L."/>
            <person name="Zhao X."/>
            <person name="Boylan J."/>
            <person name="Ott S."/>
            <person name="Bowen H."/>
            <person name="Vavikolanu K."/>
            <person name="Mehta A."/>
            <person name="Aluvathingal J."/>
            <person name="Nadendla S."/>
            <person name="Lowell S."/>
            <person name="Myers T."/>
            <person name="Yan Y."/>
            <person name="Sichtig H."/>
        </authorList>
    </citation>
    <scope>NUCLEOTIDE SEQUENCE [LARGE SCALE GENOMIC DNA]</scope>
    <source>
        <strain evidence="5 16">FDAARGOS_945</strain>
    </source>
</reference>
<dbReference type="EMBL" id="CP065611">
    <property type="protein sequence ID" value="QPR04561.1"/>
    <property type="molecule type" value="Genomic_DNA"/>
</dbReference>
<dbReference type="AlphaFoldDB" id="A0A0C2EMR6"/>
<dbReference type="GeneID" id="93777838"/>
<evidence type="ECO:0000313" key="12">
    <source>
        <dbReference type="Proteomes" id="UP000254460"/>
    </source>
</evidence>
<sequence length="118" mass="12510">MAKILGMATIRVNGREIKTEGKSTLNPGGFSRTQHMGGGKVWGISSKMASPSIKVTIAAAADMDVIEISSWEDVTVMFYGDNGLNYMMTGSATDNPAELDEDSGTISANFIGEKCVKV</sequence>
<reference evidence="3" key="3">
    <citation type="submission" date="2020-02" db="EMBL/GenBank/DDBJ databases">
        <authorList>
            <consortium name="GenomeTrakr network: Whole genome sequencing for foodborne pathogen traceback"/>
        </authorList>
    </citation>
    <scope>NUCLEOTIDE SEQUENCE</scope>
    <source>
        <strain evidence="3">CFSAN046653</strain>
        <strain evidence="1 15">PSU-2072</strain>
    </source>
</reference>
<evidence type="ECO:0000313" key="7">
    <source>
        <dbReference type="EMBL" id="STD33031.1"/>
    </source>
</evidence>
<dbReference type="Proteomes" id="UP000255164">
    <property type="component" value="Unassembled WGS sequence"/>
</dbReference>
<dbReference type="Proteomes" id="UP000436141">
    <property type="component" value="Unassembled WGS sequence"/>
</dbReference>